<gene>
    <name evidence="4" type="ORF">PPL_01460</name>
</gene>
<evidence type="ECO:0000256" key="2">
    <source>
        <dbReference type="ARBA" id="ARBA00023157"/>
    </source>
</evidence>
<accession>D3AZC0</accession>
<feature type="domain" description="MRH" evidence="3">
    <location>
        <begin position="196"/>
        <end position="325"/>
    </location>
</feature>
<dbReference type="SUPFAM" id="SSF117074">
    <property type="entry name" value="Hypothetical protein PA1324"/>
    <property type="match status" value="1"/>
</dbReference>
<keyword evidence="5" id="KW-1185">Reference proteome</keyword>
<dbReference type="RefSeq" id="XP_020437611.1">
    <property type="nucleotide sequence ID" value="XM_020572468.1"/>
</dbReference>
<keyword evidence="2" id="KW-1015">Disulfide bond</keyword>
<dbReference type="AlphaFoldDB" id="D3AZC0"/>
<dbReference type="InterPro" id="IPR044865">
    <property type="entry name" value="MRH_dom"/>
</dbReference>
<proteinExistence type="predicted"/>
<sequence>MSCQFPLLSAGVVSSILVYLNGFKLYQNIAITYAASTISGRIFVDSNQDNQYNSGETLLNNVAIGLTSPTTTYTTSSDASGTYQFIATLDILYPLSIPTPPSSYMIPLQSQIVYASYSTQNNLVVNIGVVPISAAGCSGTIKTANGETMNIQYGSFDLTLYGWCKSPSICKNPFTSIKIPPACQSKIVNNVLTIGYLCSYRGFTFDSIGLNSYSSTGFPGYTYYWSVCGINPTCSPYSNTAQSCQGGSKYYSTGKISSGTWSKNDTGSGVQVKYTNGETYGCTTGREMTVHISCGATSKAISSYEYPSSSCKYHSHMTSPLACGNFPAQDLWSCKTYTMSSSDTDTTKFTFSICSTSVNNVCTNDGGGDISACYGPYYGNSNGFNVIYYIRYGKYSTATWSAVTNYIGAKVTYSYSDTQISSCSDGSNSFVMEVNLICGDDYEPLWIKNGACNPITYLYTPQACPTVIPNCQFNGMDFSSLAKWPRTLTFLLIPILLGQDIIINLYILIQLNTTQSDGIIKKRYYTPKVGGVNMPVEGDTVLTFITKSSRFRLMINNIKNKFSSSSTFSKKNDERAIFYGNNGARLTLLVVPIPQSVKKINIYILKLFVGRV</sequence>
<comment type="caution">
    <text evidence="4">The sequence shown here is derived from an EMBL/GenBank/DDBJ whole genome shotgun (WGS) entry which is preliminary data.</text>
</comment>
<evidence type="ECO:0000313" key="4">
    <source>
        <dbReference type="EMBL" id="EFA85503.1"/>
    </source>
</evidence>
<evidence type="ECO:0000259" key="3">
    <source>
        <dbReference type="PROSITE" id="PS51914"/>
    </source>
</evidence>
<dbReference type="EMBL" id="ADBJ01000007">
    <property type="protein sequence ID" value="EFA85503.1"/>
    <property type="molecule type" value="Genomic_DNA"/>
</dbReference>
<name>D3AZC0_HETP5</name>
<dbReference type="InParanoid" id="D3AZC0"/>
<dbReference type="Proteomes" id="UP000001396">
    <property type="component" value="Unassembled WGS sequence"/>
</dbReference>
<dbReference type="SUPFAM" id="SSF50911">
    <property type="entry name" value="Mannose 6-phosphate receptor domain"/>
    <property type="match status" value="2"/>
</dbReference>
<dbReference type="InterPro" id="IPR013783">
    <property type="entry name" value="Ig-like_fold"/>
</dbReference>
<reference evidence="4 5" key="1">
    <citation type="journal article" date="2011" name="Genome Res.">
        <title>Phylogeny-wide analysis of social amoeba genomes highlights ancient origins for complex intercellular communication.</title>
        <authorList>
            <person name="Heidel A.J."/>
            <person name="Lawal H.M."/>
            <person name="Felder M."/>
            <person name="Schilde C."/>
            <person name="Helps N.R."/>
            <person name="Tunggal B."/>
            <person name="Rivero F."/>
            <person name="John U."/>
            <person name="Schleicher M."/>
            <person name="Eichinger L."/>
            <person name="Platzer M."/>
            <person name="Noegel A.A."/>
            <person name="Schaap P."/>
            <person name="Gloeckner G."/>
        </authorList>
    </citation>
    <scope>NUCLEOTIDE SEQUENCE [LARGE SCALE GENOMIC DNA]</scope>
    <source>
        <strain evidence="5">ATCC 26659 / Pp 5 / PN500</strain>
    </source>
</reference>
<dbReference type="Gene3D" id="2.70.130.10">
    <property type="entry name" value="Mannose-6-phosphate receptor binding domain"/>
    <property type="match status" value="1"/>
</dbReference>
<dbReference type="GeneID" id="31356988"/>
<evidence type="ECO:0000313" key="5">
    <source>
        <dbReference type="Proteomes" id="UP000001396"/>
    </source>
</evidence>
<protein>
    <recommendedName>
        <fullName evidence="3">MRH domain-containing protein</fullName>
    </recommendedName>
</protein>
<dbReference type="PROSITE" id="PS51914">
    <property type="entry name" value="MRH"/>
    <property type="match status" value="1"/>
</dbReference>
<dbReference type="InterPro" id="IPR009011">
    <property type="entry name" value="Man6P_isomerase_rcpt-bd_dom_sf"/>
</dbReference>
<keyword evidence="1" id="KW-0732">Signal</keyword>
<dbReference type="Gene3D" id="2.60.40.10">
    <property type="entry name" value="Immunoglobulins"/>
    <property type="match status" value="1"/>
</dbReference>
<evidence type="ECO:0000256" key="1">
    <source>
        <dbReference type="ARBA" id="ARBA00022729"/>
    </source>
</evidence>
<organism evidence="4 5">
    <name type="scientific">Heterostelium pallidum (strain ATCC 26659 / Pp 5 / PN500)</name>
    <name type="common">Cellular slime mold</name>
    <name type="synonym">Polysphondylium pallidum</name>
    <dbReference type="NCBI Taxonomy" id="670386"/>
    <lineage>
        <taxon>Eukaryota</taxon>
        <taxon>Amoebozoa</taxon>
        <taxon>Evosea</taxon>
        <taxon>Eumycetozoa</taxon>
        <taxon>Dictyostelia</taxon>
        <taxon>Acytosteliales</taxon>
        <taxon>Acytosteliaceae</taxon>
        <taxon>Heterostelium</taxon>
    </lineage>
</organism>